<feature type="compositionally biased region" description="Gly residues" evidence="1">
    <location>
        <begin position="288"/>
        <end position="309"/>
    </location>
</feature>
<gene>
    <name evidence="2" type="ORF">MSAN_01874300</name>
</gene>
<dbReference type="Gene3D" id="1.20.930.20">
    <property type="entry name" value="Adaptor protein Cbl, N-terminal domain"/>
    <property type="match status" value="1"/>
</dbReference>
<dbReference type="Proteomes" id="UP000623467">
    <property type="component" value="Unassembled WGS sequence"/>
</dbReference>
<proteinExistence type="predicted"/>
<dbReference type="EMBL" id="JACAZH010000019">
    <property type="protein sequence ID" value="KAF7346463.1"/>
    <property type="molecule type" value="Genomic_DNA"/>
</dbReference>
<evidence type="ECO:0000313" key="3">
    <source>
        <dbReference type="Proteomes" id="UP000623467"/>
    </source>
</evidence>
<feature type="compositionally biased region" description="Basic and acidic residues" evidence="1">
    <location>
        <begin position="110"/>
        <end position="121"/>
    </location>
</feature>
<dbReference type="AlphaFoldDB" id="A0A8H6XS28"/>
<feature type="region of interest" description="Disordered" evidence="1">
    <location>
        <begin position="275"/>
        <end position="314"/>
    </location>
</feature>
<sequence length="372" mass="40192">MSGFVIRIPGFLCHSKKHRGRNGHDLSFDWGCRFPTLTCSAVFNLPQNVLLRSATMTLHIPARYHHQFSTASFGKHVRRVPLARKASKFLRRFSLRKLHIVPRSPSTKPPDGHDDSERTITKEPQSQTAQTAANVLVFSLRTLSGISSNIPMVGGLSGIIDTLLNIVGQVQQTSANEQSLAQLAARIERLTPIVTQMTEDDPLKGQGIVENLQRELASMTQQLKVAKTRGKLDQFFNSADNSSILQLHNEALDQMIADSTFLTVHEVAKSLRELESSKLQQPYPDITGGTGGDGGPGHTGGEGGEGGGPELDMDPDERVQIRKISGGTGGTGGVGVAVGGKGGAGRGPVINLRRIRVLTTPESRVEKEFSIL</sequence>
<comment type="caution">
    <text evidence="2">The sequence shown here is derived from an EMBL/GenBank/DDBJ whole genome shotgun (WGS) entry which is preliminary data.</text>
</comment>
<name>A0A8H6XS28_9AGAR</name>
<reference evidence="2" key="1">
    <citation type="submission" date="2020-05" db="EMBL/GenBank/DDBJ databases">
        <title>Mycena genomes resolve the evolution of fungal bioluminescence.</title>
        <authorList>
            <person name="Tsai I.J."/>
        </authorList>
    </citation>
    <scope>NUCLEOTIDE SEQUENCE</scope>
    <source>
        <strain evidence="2">160909Yilan</strain>
    </source>
</reference>
<dbReference type="GO" id="GO:0007166">
    <property type="term" value="P:cell surface receptor signaling pathway"/>
    <property type="evidence" value="ECO:0007669"/>
    <property type="project" value="InterPro"/>
</dbReference>
<evidence type="ECO:0000256" key="1">
    <source>
        <dbReference type="SAM" id="MobiDB-lite"/>
    </source>
</evidence>
<accession>A0A8H6XS28</accession>
<keyword evidence="3" id="KW-1185">Reference proteome</keyword>
<feature type="region of interest" description="Disordered" evidence="1">
    <location>
        <begin position="101"/>
        <end position="128"/>
    </location>
</feature>
<dbReference type="InterPro" id="IPR059179">
    <property type="entry name" value="MLKL-like_MCAfunc"/>
</dbReference>
<evidence type="ECO:0000313" key="2">
    <source>
        <dbReference type="EMBL" id="KAF7346463.1"/>
    </source>
</evidence>
<organism evidence="2 3">
    <name type="scientific">Mycena sanguinolenta</name>
    <dbReference type="NCBI Taxonomy" id="230812"/>
    <lineage>
        <taxon>Eukaryota</taxon>
        <taxon>Fungi</taxon>
        <taxon>Dikarya</taxon>
        <taxon>Basidiomycota</taxon>
        <taxon>Agaricomycotina</taxon>
        <taxon>Agaricomycetes</taxon>
        <taxon>Agaricomycetidae</taxon>
        <taxon>Agaricales</taxon>
        <taxon>Marasmiineae</taxon>
        <taxon>Mycenaceae</taxon>
        <taxon>Mycena</taxon>
    </lineage>
</organism>
<protein>
    <submittedName>
        <fullName evidence="2">Uncharacterized protein</fullName>
    </submittedName>
</protein>
<dbReference type="CDD" id="cd21037">
    <property type="entry name" value="MLKL_NTD"/>
    <property type="match status" value="1"/>
</dbReference>
<dbReference type="InterPro" id="IPR036537">
    <property type="entry name" value="Adaptor_Cbl_N_dom_sf"/>
</dbReference>
<dbReference type="OrthoDB" id="3069255at2759"/>